<dbReference type="AlphaFoldDB" id="C0CRA5"/>
<protein>
    <recommendedName>
        <fullName evidence="6">Periplasmic binding protein domain-containing protein</fullName>
    </recommendedName>
</protein>
<dbReference type="GO" id="GO:0030246">
    <property type="term" value="F:carbohydrate binding"/>
    <property type="evidence" value="ECO:0007669"/>
    <property type="project" value="UniProtKB-ARBA"/>
</dbReference>
<comment type="caution">
    <text evidence="7">The sequence shown here is derived from an EMBL/GenBank/DDBJ whole genome shotgun (WGS) entry which is preliminary data.</text>
</comment>
<comment type="similarity">
    <text evidence="2">Belongs to the bacterial solute-binding protein 2 family.</text>
</comment>
<dbReference type="GeneID" id="86823241"/>
<gene>
    <name evidence="7" type="ORF">RUMHYD_03419</name>
</gene>
<comment type="subcellular location">
    <subcellularLocation>
        <location evidence="1">Cell envelope</location>
    </subcellularLocation>
</comment>
<reference evidence="7 8" key="1">
    <citation type="submission" date="2009-01" db="EMBL/GenBank/DDBJ databases">
        <authorList>
            <person name="Fulton L."/>
            <person name="Clifton S."/>
            <person name="Fulton B."/>
            <person name="Xu J."/>
            <person name="Minx P."/>
            <person name="Pepin K.H."/>
            <person name="Johnson M."/>
            <person name="Bhonagiri V."/>
            <person name="Nash W.E."/>
            <person name="Mardis E.R."/>
            <person name="Wilson R.K."/>
        </authorList>
    </citation>
    <scope>NUCLEOTIDE SEQUENCE [LARGE SCALE GENOMIC DNA]</scope>
    <source>
        <strain evidence="8">DSM 10507 / JCM 14656 / S5a33</strain>
    </source>
</reference>
<dbReference type="SUPFAM" id="SSF53822">
    <property type="entry name" value="Periplasmic binding protein-like I"/>
    <property type="match status" value="1"/>
</dbReference>
<feature type="region of interest" description="Disordered" evidence="4">
    <location>
        <begin position="23"/>
        <end position="64"/>
    </location>
</feature>
<dbReference type="Gene3D" id="3.40.50.2300">
    <property type="match status" value="2"/>
</dbReference>
<accession>C0CRA5</accession>
<dbReference type="PANTHER" id="PTHR46847:SF1">
    <property type="entry name" value="D-ALLOSE-BINDING PERIPLASMIC PROTEIN-RELATED"/>
    <property type="match status" value="1"/>
</dbReference>
<feature type="signal peptide" evidence="5">
    <location>
        <begin position="1"/>
        <end position="20"/>
    </location>
</feature>
<dbReference type="PANTHER" id="PTHR46847">
    <property type="entry name" value="D-ALLOSE-BINDING PERIPLASMIC PROTEIN-RELATED"/>
    <property type="match status" value="1"/>
</dbReference>
<dbReference type="PATRIC" id="fig|476272.21.peg.94"/>
<dbReference type="Pfam" id="PF13407">
    <property type="entry name" value="Peripla_BP_4"/>
    <property type="match status" value="1"/>
</dbReference>
<feature type="compositionally biased region" description="Polar residues" evidence="4">
    <location>
        <begin position="35"/>
        <end position="55"/>
    </location>
</feature>
<dbReference type="InterPro" id="IPR025997">
    <property type="entry name" value="SBP_2_dom"/>
</dbReference>
<dbReference type="eggNOG" id="COG1879">
    <property type="taxonomic scope" value="Bacteria"/>
</dbReference>
<evidence type="ECO:0000256" key="5">
    <source>
        <dbReference type="SAM" id="SignalP"/>
    </source>
</evidence>
<dbReference type="RefSeq" id="WP_005951749.1">
    <property type="nucleotide sequence ID" value="NZ_CP136423.1"/>
</dbReference>
<proteinExistence type="inferred from homology"/>
<reference evidence="7 8" key="2">
    <citation type="submission" date="2009-02" db="EMBL/GenBank/DDBJ databases">
        <title>Draft genome sequence of Blautia hydrogenotrophica DSM 10507 (Ruminococcus hydrogenotrophicus DSM 10507).</title>
        <authorList>
            <person name="Sudarsanam P."/>
            <person name="Ley R."/>
            <person name="Guruge J."/>
            <person name="Turnbaugh P.J."/>
            <person name="Mahowald M."/>
            <person name="Liep D."/>
            <person name="Gordon J."/>
        </authorList>
    </citation>
    <scope>NUCLEOTIDE SEQUENCE [LARGE SCALE GENOMIC DNA]</scope>
    <source>
        <strain evidence="8">DSM 10507 / JCM 14656 / S5a33</strain>
    </source>
</reference>
<dbReference type="CDD" id="cd19996">
    <property type="entry name" value="PBP1_ABC_sugar_binding-like"/>
    <property type="match status" value="1"/>
</dbReference>
<sequence length="382" mass="40569">MKKKLLASLLCMAMASSLLIGCGGSSDSEKEGSSATEEASGTQESTDASSKNSTGEAVDASEVTVPEEKGDWVVGFSNYSAGNSWRQQMEAEFKEEAEALKKAGVISDYTMLNADNDQSKQISDIRDLITMGCDAIVVTAITADGLNDVLEEAEEEGIKVVNCDNLSSSTKLTSKVMVSDYDFGKLCGEWLGEQLPDGGKVIELNGTAGTSTDTNRAAGMEDGLAEASPDSEIIASVNADWDYATAKTAVEELLNTYPEIDGVLSQGGAMTQAAMEAFEAAGRKLVPMTGEASNGFLRSWVEAKDKGFSSIAFVCPTTQSAIALDVAVNALNGEEVQPEYLASEDPVTEENVDSVYRKDLSDNFWPAGTRLSEEKAQEMFAE</sequence>
<dbReference type="GO" id="GO:0030313">
    <property type="term" value="C:cell envelope"/>
    <property type="evidence" value="ECO:0007669"/>
    <property type="project" value="UniProtKB-SubCell"/>
</dbReference>
<keyword evidence="3 5" id="KW-0732">Signal</keyword>
<evidence type="ECO:0000313" key="7">
    <source>
        <dbReference type="EMBL" id="EEG47712.1"/>
    </source>
</evidence>
<evidence type="ECO:0000256" key="1">
    <source>
        <dbReference type="ARBA" id="ARBA00004196"/>
    </source>
</evidence>
<dbReference type="InterPro" id="IPR028082">
    <property type="entry name" value="Peripla_BP_I"/>
</dbReference>
<feature type="chain" id="PRO_5038631765" description="Periplasmic binding protein domain-containing protein" evidence="5">
    <location>
        <begin position="21"/>
        <end position="382"/>
    </location>
</feature>
<evidence type="ECO:0000313" key="8">
    <source>
        <dbReference type="Proteomes" id="UP000003100"/>
    </source>
</evidence>
<evidence type="ECO:0000256" key="2">
    <source>
        <dbReference type="ARBA" id="ARBA00007639"/>
    </source>
</evidence>
<dbReference type="EMBL" id="ACBZ01000180">
    <property type="protein sequence ID" value="EEG47712.1"/>
    <property type="molecule type" value="Genomic_DNA"/>
</dbReference>
<evidence type="ECO:0000256" key="4">
    <source>
        <dbReference type="SAM" id="MobiDB-lite"/>
    </source>
</evidence>
<evidence type="ECO:0000256" key="3">
    <source>
        <dbReference type="ARBA" id="ARBA00022729"/>
    </source>
</evidence>
<evidence type="ECO:0000259" key="6">
    <source>
        <dbReference type="Pfam" id="PF13407"/>
    </source>
</evidence>
<feature type="domain" description="Periplasmic binding protein" evidence="6">
    <location>
        <begin position="74"/>
        <end position="335"/>
    </location>
</feature>
<organism evidence="7 8">
    <name type="scientific">Blautia hydrogenotrophica (strain DSM 10507 / JCM 14656 / S5a33)</name>
    <name type="common">Ruminococcus hydrogenotrophicus</name>
    <dbReference type="NCBI Taxonomy" id="476272"/>
    <lineage>
        <taxon>Bacteria</taxon>
        <taxon>Bacillati</taxon>
        <taxon>Bacillota</taxon>
        <taxon>Clostridia</taxon>
        <taxon>Lachnospirales</taxon>
        <taxon>Lachnospiraceae</taxon>
        <taxon>Blautia</taxon>
    </lineage>
</organism>
<dbReference type="HOGENOM" id="CLU_037628_3_9_9"/>
<name>C0CRA5_BLAHS</name>
<dbReference type="Proteomes" id="UP000003100">
    <property type="component" value="Unassembled WGS sequence"/>
</dbReference>
<keyword evidence="8" id="KW-1185">Reference proteome</keyword>
<dbReference type="PROSITE" id="PS51257">
    <property type="entry name" value="PROKAR_LIPOPROTEIN"/>
    <property type="match status" value="1"/>
</dbReference>